<evidence type="ECO:0000313" key="3">
    <source>
        <dbReference type="Proteomes" id="UP000178129"/>
    </source>
</evidence>
<reference evidence="3" key="1">
    <citation type="submission" date="2016-03" db="EMBL/GenBank/DDBJ databases">
        <authorList>
            <person name="Ploux O."/>
        </authorList>
    </citation>
    <scope>NUCLEOTIDE SEQUENCE [LARGE SCALE GENOMIC DNA]</scope>
    <source>
        <strain evidence="3">UK7</strain>
    </source>
</reference>
<sequence>MAAVIPLESSSDANNKVCYGEALKRYLEVLRQAMCDAENPPNQPHFFPPIEKLENEISLQQLRVHFYNALESTKKNWLPKGNIEDVIRACVNGQCDKSDHITIEFYHYGDIHAVIALYLATKGDNNWVFAQIEALPEEWRIILIEEVKKIEINDHVPTWIRTCIKSPIRDDEETPCLNRHAPAKEKPGARRKRQRFRKTWCYGASQSSPPPIPHNGQMLPLPSASASSMVESVQSHENAALYRAAPQIPQTVDIPLVVRDDRDRSGLQQTNLNVSKESASLAMPPSYSQDTRRQEILHHQSLRQWPGYDSSQINTRMQPQLPGLQQITLAVPSFDRDQSQHRGRRQDFTTNRDYGGTINREQRHPLLHHEAVHPSSLQYKQQKSTAADSLLPYTENRAIEHMYTNAPATNITKFPEPFKTAIQNSRLWKSERSQNMKTTGCWPSLFPQDDRQDVSFTIWCGNEDGEDLTKFFGTQLEISS</sequence>
<gene>
    <name evidence="2" type="ORF">RCO7_11232</name>
</gene>
<feature type="region of interest" description="Disordered" evidence="1">
    <location>
        <begin position="335"/>
        <end position="357"/>
    </location>
</feature>
<organism evidence="2 3">
    <name type="scientific">Rhynchosporium graminicola</name>
    <dbReference type="NCBI Taxonomy" id="2792576"/>
    <lineage>
        <taxon>Eukaryota</taxon>
        <taxon>Fungi</taxon>
        <taxon>Dikarya</taxon>
        <taxon>Ascomycota</taxon>
        <taxon>Pezizomycotina</taxon>
        <taxon>Leotiomycetes</taxon>
        <taxon>Helotiales</taxon>
        <taxon>Ploettnerulaceae</taxon>
        <taxon>Rhynchosporium</taxon>
    </lineage>
</organism>
<evidence type="ECO:0000313" key="2">
    <source>
        <dbReference type="EMBL" id="CZT07740.1"/>
    </source>
</evidence>
<feature type="region of interest" description="Disordered" evidence="1">
    <location>
        <begin position="174"/>
        <end position="195"/>
    </location>
</feature>
<proteinExistence type="predicted"/>
<name>A0A1E1LB30_9HELO</name>
<dbReference type="InParanoid" id="A0A1E1LB30"/>
<dbReference type="AlphaFoldDB" id="A0A1E1LB30"/>
<comment type="caution">
    <text evidence="2">The sequence shown here is derived from an EMBL/GenBank/DDBJ whole genome shotgun (WGS) entry which is preliminary data.</text>
</comment>
<keyword evidence="3" id="KW-1185">Reference proteome</keyword>
<accession>A0A1E1LB30</accession>
<protein>
    <submittedName>
        <fullName evidence="2">Uncharacterized protein</fullName>
    </submittedName>
</protein>
<dbReference type="Proteomes" id="UP000178129">
    <property type="component" value="Unassembled WGS sequence"/>
</dbReference>
<evidence type="ECO:0000256" key="1">
    <source>
        <dbReference type="SAM" id="MobiDB-lite"/>
    </source>
</evidence>
<dbReference type="EMBL" id="FJUW01000043">
    <property type="protein sequence ID" value="CZT07740.1"/>
    <property type="molecule type" value="Genomic_DNA"/>
</dbReference>
<feature type="region of interest" description="Disordered" evidence="1">
    <location>
        <begin position="203"/>
        <end position="222"/>
    </location>
</feature>